<feature type="compositionally biased region" description="Polar residues" evidence="1">
    <location>
        <begin position="32"/>
        <end position="45"/>
    </location>
</feature>
<evidence type="ECO:0000313" key="3">
    <source>
        <dbReference type="EMBL" id="QAY88392.1"/>
    </source>
</evidence>
<organism evidence="3 4">
    <name type="scientific">Pseudomonas arsenicoxydans</name>
    <dbReference type="NCBI Taxonomy" id="702115"/>
    <lineage>
        <taxon>Bacteria</taxon>
        <taxon>Pseudomonadati</taxon>
        <taxon>Pseudomonadota</taxon>
        <taxon>Gammaproteobacteria</taxon>
        <taxon>Pseudomonadales</taxon>
        <taxon>Pseudomonadaceae</taxon>
        <taxon>Pseudomonas</taxon>
    </lineage>
</organism>
<accession>A0A4P6GEZ0</accession>
<feature type="compositionally biased region" description="Polar residues" evidence="1">
    <location>
        <begin position="72"/>
        <end position="83"/>
    </location>
</feature>
<feature type="region of interest" description="Disordered" evidence="1">
    <location>
        <begin position="24"/>
        <end position="83"/>
    </location>
</feature>
<gene>
    <name evidence="3" type="ORF">CUN61_23905</name>
</gene>
<evidence type="ECO:0000256" key="2">
    <source>
        <dbReference type="SAM" id="SignalP"/>
    </source>
</evidence>
<dbReference type="AlphaFoldDB" id="A0A4P6GEZ0"/>
<proteinExistence type="predicted"/>
<sequence length="137" mass="14823">MQAPLKLVLALLLTSAAVLANATDTHHPDDAQTPSAQVGEQTTPATDKAVAEQMQKMRAAQDKVAAAKTPTERQSAMQESMQTMKGSMAMMRDMHSGDHCKGMSMSKSENGGGMGMMDMMMQMMDQQSSMMNMQMSK</sequence>
<keyword evidence="4" id="KW-1185">Reference proteome</keyword>
<name>A0A4P6GEZ0_9PSED</name>
<keyword evidence="2" id="KW-0732">Signal</keyword>
<dbReference type="EMBL" id="CP024767">
    <property type="protein sequence ID" value="QAY88392.1"/>
    <property type="molecule type" value="Genomic_DNA"/>
</dbReference>
<feature type="chain" id="PRO_5020529979" evidence="2">
    <location>
        <begin position="23"/>
        <end position="137"/>
    </location>
</feature>
<reference evidence="3 4" key="1">
    <citation type="submission" date="2017-11" db="EMBL/GenBank/DDBJ databases">
        <title>Genome sequence of Pseudomonas arsenicoxydans ACM1.</title>
        <authorList>
            <person name="Nascimento F.X."/>
        </authorList>
    </citation>
    <scope>NUCLEOTIDE SEQUENCE [LARGE SCALE GENOMIC DNA]</scope>
    <source>
        <strain evidence="3 4">ACM1</strain>
    </source>
</reference>
<feature type="signal peptide" evidence="2">
    <location>
        <begin position="1"/>
        <end position="22"/>
    </location>
</feature>
<evidence type="ECO:0000313" key="4">
    <source>
        <dbReference type="Proteomes" id="UP000291121"/>
    </source>
</evidence>
<dbReference type="Proteomes" id="UP000291121">
    <property type="component" value="Chromosome"/>
</dbReference>
<evidence type="ECO:0000256" key="1">
    <source>
        <dbReference type="SAM" id="MobiDB-lite"/>
    </source>
</evidence>
<protein>
    <submittedName>
        <fullName evidence="3">Uncharacterized protein</fullName>
    </submittedName>
</protein>